<keyword evidence="1 3" id="KW-0597">Phosphoprotein</keyword>
<evidence type="ECO:0000256" key="3">
    <source>
        <dbReference type="PROSITE-ProRule" id="PRU00169"/>
    </source>
</evidence>
<feature type="domain" description="HTH luxR-type" evidence="4">
    <location>
        <begin position="148"/>
        <end position="213"/>
    </location>
</feature>
<dbReference type="Gene3D" id="3.40.50.2300">
    <property type="match status" value="1"/>
</dbReference>
<protein>
    <submittedName>
        <fullName evidence="6">Response regulator transcription factor</fullName>
    </submittedName>
</protein>
<dbReference type="Pfam" id="PF00072">
    <property type="entry name" value="Response_reg"/>
    <property type="match status" value="1"/>
</dbReference>
<evidence type="ECO:0000313" key="6">
    <source>
        <dbReference type="EMBL" id="WMN10669.1"/>
    </source>
</evidence>
<feature type="domain" description="Response regulatory" evidence="5">
    <location>
        <begin position="8"/>
        <end position="124"/>
    </location>
</feature>
<evidence type="ECO:0000259" key="5">
    <source>
        <dbReference type="PROSITE" id="PS50110"/>
    </source>
</evidence>
<dbReference type="InterPro" id="IPR016032">
    <property type="entry name" value="Sig_transdc_resp-reg_C-effctor"/>
</dbReference>
<gene>
    <name evidence="6" type="ORF">QYS49_35605</name>
</gene>
<dbReference type="SMART" id="SM00448">
    <property type="entry name" value="REC"/>
    <property type="match status" value="1"/>
</dbReference>
<keyword evidence="7" id="KW-1185">Reference proteome</keyword>
<dbReference type="SUPFAM" id="SSF52172">
    <property type="entry name" value="CheY-like"/>
    <property type="match status" value="1"/>
</dbReference>
<keyword evidence="2" id="KW-0238">DNA-binding</keyword>
<dbReference type="GO" id="GO:0000160">
    <property type="term" value="P:phosphorelay signal transduction system"/>
    <property type="evidence" value="ECO:0007669"/>
    <property type="project" value="InterPro"/>
</dbReference>
<proteinExistence type="predicted"/>
<feature type="modified residue" description="4-aspartylphosphate" evidence="3">
    <location>
        <position position="59"/>
    </location>
</feature>
<dbReference type="PANTHER" id="PTHR43214">
    <property type="entry name" value="TWO-COMPONENT RESPONSE REGULATOR"/>
    <property type="match status" value="1"/>
</dbReference>
<evidence type="ECO:0000313" key="7">
    <source>
        <dbReference type="Proteomes" id="UP001230496"/>
    </source>
</evidence>
<dbReference type="InterPro" id="IPR000792">
    <property type="entry name" value="Tscrpt_reg_LuxR_C"/>
</dbReference>
<accession>A0AA51N8J6</accession>
<sequence>MNESNTIKVIIVDDHELVRDGLELGLMGQNGIEVIATAGDYRGLEKEMSEKIPDVILLDIDLPQKSGIEITKSIKSNSIAPKIVMITGNDQINYLEMALRAGANGFVSKSSRKEIVVEAIQQVMRENIYIDYNLSQDVYQSLKNKLDLHQDEKELSEREIEILKGFANGLTYQQISDELHISKKTVESHKALISKKLNTKNNADLIKYAIKKGFVKLD</sequence>
<evidence type="ECO:0000256" key="1">
    <source>
        <dbReference type="ARBA" id="ARBA00022553"/>
    </source>
</evidence>
<organism evidence="6 7">
    <name type="scientific">Marivirga salinarum</name>
    <dbReference type="NCBI Taxonomy" id="3059078"/>
    <lineage>
        <taxon>Bacteria</taxon>
        <taxon>Pseudomonadati</taxon>
        <taxon>Bacteroidota</taxon>
        <taxon>Cytophagia</taxon>
        <taxon>Cytophagales</taxon>
        <taxon>Marivirgaceae</taxon>
        <taxon>Marivirga</taxon>
    </lineage>
</organism>
<evidence type="ECO:0000259" key="4">
    <source>
        <dbReference type="PROSITE" id="PS50043"/>
    </source>
</evidence>
<evidence type="ECO:0000256" key="2">
    <source>
        <dbReference type="ARBA" id="ARBA00023125"/>
    </source>
</evidence>
<dbReference type="InterPro" id="IPR001789">
    <property type="entry name" value="Sig_transdc_resp-reg_receiver"/>
</dbReference>
<dbReference type="AlphaFoldDB" id="A0AA51N8J6"/>
<dbReference type="PROSITE" id="PS50110">
    <property type="entry name" value="RESPONSE_REGULATORY"/>
    <property type="match status" value="1"/>
</dbReference>
<dbReference type="GO" id="GO:0003677">
    <property type="term" value="F:DNA binding"/>
    <property type="evidence" value="ECO:0007669"/>
    <property type="project" value="UniProtKB-KW"/>
</dbReference>
<dbReference type="PANTHER" id="PTHR43214:SF43">
    <property type="entry name" value="TWO-COMPONENT RESPONSE REGULATOR"/>
    <property type="match status" value="1"/>
</dbReference>
<dbReference type="PRINTS" id="PR00038">
    <property type="entry name" value="HTHLUXR"/>
</dbReference>
<dbReference type="EMBL" id="CP129971">
    <property type="protein sequence ID" value="WMN10669.1"/>
    <property type="molecule type" value="Genomic_DNA"/>
</dbReference>
<reference evidence="6 7" key="1">
    <citation type="submission" date="2023-08" db="EMBL/GenBank/DDBJ databases">
        <title>Comparative genomics and taxonomic characterization of three novel marine species of genus Marivirga.</title>
        <authorList>
            <person name="Muhammad N."/>
            <person name="Kim S.-G."/>
        </authorList>
    </citation>
    <scope>NUCLEOTIDE SEQUENCE [LARGE SCALE GENOMIC DNA]</scope>
    <source>
        <strain evidence="6 7">BDSF4-3</strain>
    </source>
</reference>
<dbReference type="Pfam" id="PF00196">
    <property type="entry name" value="GerE"/>
    <property type="match status" value="1"/>
</dbReference>
<dbReference type="InterPro" id="IPR058245">
    <property type="entry name" value="NreC/VraR/RcsB-like_REC"/>
</dbReference>
<dbReference type="CDD" id="cd06170">
    <property type="entry name" value="LuxR_C_like"/>
    <property type="match status" value="1"/>
</dbReference>
<dbReference type="RefSeq" id="WP_308347046.1">
    <property type="nucleotide sequence ID" value="NZ_CP129971.1"/>
</dbReference>
<dbReference type="InterPro" id="IPR039420">
    <property type="entry name" value="WalR-like"/>
</dbReference>
<dbReference type="SMART" id="SM00421">
    <property type="entry name" value="HTH_LUXR"/>
    <property type="match status" value="1"/>
</dbReference>
<dbReference type="GO" id="GO:0006355">
    <property type="term" value="P:regulation of DNA-templated transcription"/>
    <property type="evidence" value="ECO:0007669"/>
    <property type="project" value="InterPro"/>
</dbReference>
<name>A0AA51N8J6_9BACT</name>
<dbReference type="InterPro" id="IPR011006">
    <property type="entry name" value="CheY-like_superfamily"/>
</dbReference>
<dbReference type="SUPFAM" id="SSF46894">
    <property type="entry name" value="C-terminal effector domain of the bipartite response regulators"/>
    <property type="match status" value="1"/>
</dbReference>
<dbReference type="KEGG" id="msaa:QYS49_35605"/>
<dbReference type="CDD" id="cd17535">
    <property type="entry name" value="REC_NarL-like"/>
    <property type="match status" value="1"/>
</dbReference>
<dbReference type="PROSITE" id="PS50043">
    <property type="entry name" value="HTH_LUXR_2"/>
    <property type="match status" value="1"/>
</dbReference>
<dbReference type="Proteomes" id="UP001230496">
    <property type="component" value="Chromosome"/>
</dbReference>